<comment type="caution">
    <text evidence="5">The sequence shown here is derived from an EMBL/GenBank/DDBJ whole genome shotgun (WGS) entry which is preliminary data.</text>
</comment>
<dbReference type="InterPro" id="IPR001138">
    <property type="entry name" value="Zn2Cys6_DnaBD"/>
</dbReference>
<dbReference type="GO" id="GO:0006351">
    <property type="term" value="P:DNA-templated transcription"/>
    <property type="evidence" value="ECO:0007669"/>
    <property type="project" value="InterPro"/>
</dbReference>
<dbReference type="GO" id="GO:0003677">
    <property type="term" value="F:DNA binding"/>
    <property type="evidence" value="ECO:0007669"/>
    <property type="project" value="InterPro"/>
</dbReference>
<evidence type="ECO:0000313" key="5">
    <source>
        <dbReference type="EMBL" id="PKS06183.1"/>
    </source>
</evidence>
<name>A0A2N3N179_9PEZI</name>
<proteinExistence type="predicted"/>
<sequence length="663" mass="74544">MATDGPAGYDTAAVVELLKTKRKPRTTKSCFPCRHRKVRCDGRVPCSSCIRRDHASLCRTANPTGEARSSPQSHVIPSKSMSPVSSLEERMGQFSDHLGREVPPKSGQQISDVTNIVSRLENIEERIHSLKTDLLQQGTMPSDFAHPILERLDPPYDSNQDDTAAKSKFPPWSATTSGNHFVEAATGATMFLGDYSDPPLALGCREFIPNGPMNTGSPGQDQLAPRTYAFANLWGPETSLLDIARALPDDSDIVRYWQIYQGYVHPFYPALVAHEHFGPLLFSFLDRRRAGGPGRSLPEGTTPSWLGLLFSVLACGVQFSTDPIKERDLRSKVFVCSSFQCLRLSNFFTSTNLEQIQAMALLGHCLRNNLDMNSSWIIMGTTIRLAQSIGLHVEPATPLTPARTTITESFYRRRLWWMLIWQDTFLSLTYDRPPANTYPHAVIPEDRTDEVGQTFANSILKICQITLDRVAEETASTPSEVNTIRNLLLYKQRLQTVIDNAQPYLVTKSLCKTLQDHLERLALHIHVGYMTCRIYRFCLESNDPAADQAARDSLATEYSSHASQVVQSFLDMYRLSSVVCRSWAFVHNVASTCIPLRHLSSVSPHVLEELSQQFRPFVNRLITVLEDEAKQSEWYDADTNVRQYGPYSRVVKALKQTYEDAMI</sequence>
<dbReference type="InterPro" id="IPR004507">
    <property type="entry name" value="UbiX-like"/>
</dbReference>
<reference evidence="5 6" key="1">
    <citation type="journal article" date="2017" name="G3 (Bethesda)">
        <title>First Draft Genome Sequence of the Pathogenic Fungus Lomentospora prolificans (Formerly Scedosporium prolificans).</title>
        <authorList>
            <person name="Luo R."/>
            <person name="Zimin A."/>
            <person name="Workman R."/>
            <person name="Fan Y."/>
            <person name="Pertea G."/>
            <person name="Grossman N."/>
            <person name="Wear M.P."/>
            <person name="Jia B."/>
            <person name="Miller H."/>
            <person name="Casadevall A."/>
            <person name="Timp W."/>
            <person name="Zhang S.X."/>
            <person name="Salzberg S.L."/>
        </authorList>
    </citation>
    <scope>NUCLEOTIDE SEQUENCE [LARGE SCALE GENOMIC DNA]</scope>
    <source>
        <strain evidence="5 6">JHH-5317</strain>
    </source>
</reference>
<dbReference type="InterPro" id="IPR007219">
    <property type="entry name" value="XnlR_reg_dom"/>
</dbReference>
<dbReference type="InParanoid" id="A0A2N3N179"/>
<dbReference type="FunCoup" id="A0A2N3N179">
    <property type="interactions" value="135"/>
</dbReference>
<dbReference type="SMART" id="SM00906">
    <property type="entry name" value="Fungal_trans"/>
    <property type="match status" value="1"/>
</dbReference>
<feature type="domain" description="Zn(2)-C6 fungal-type" evidence="4">
    <location>
        <begin position="29"/>
        <end position="60"/>
    </location>
</feature>
<dbReference type="OrthoDB" id="1747771at2759"/>
<dbReference type="GO" id="GO:0000981">
    <property type="term" value="F:DNA-binding transcription factor activity, RNA polymerase II-specific"/>
    <property type="evidence" value="ECO:0007669"/>
    <property type="project" value="InterPro"/>
</dbReference>
<dbReference type="VEuPathDB" id="FungiDB:jhhlp_007500"/>
<dbReference type="CDD" id="cd12148">
    <property type="entry name" value="fungal_TF_MHR"/>
    <property type="match status" value="1"/>
</dbReference>
<feature type="compositionally biased region" description="Polar residues" evidence="3">
    <location>
        <begin position="61"/>
        <end position="85"/>
    </location>
</feature>
<dbReference type="CDD" id="cd00067">
    <property type="entry name" value="GAL4"/>
    <property type="match status" value="1"/>
</dbReference>
<dbReference type="STRING" id="41688.A0A2N3N179"/>
<dbReference type="EMBL" id="NLAX01001036">
    <property type="protein sequence ID" value="PKS06183.1"/>
    <property type="molecule type" value="Genomic_DNA"/>
</dbReference>
<keyword evidence="1" id="KW-0479">Metal-binding</keyword>
<evidence type="ECO:0000256" key="1">
    <source>
        <dbReference type="ARBA" id="ARBA00022723"/>
    </source>
</evidence>
<dbReference type="PANTHER" id="PTHR43374:SF5">
    <property type="entry name" value="ZN(II)2CYS6 TRANSCRIPTION FACTOR (EUROFUNG)"/>
    <property type="match status" value="1"/>
</dbReference>
<keyword evidence="2" id="KW-0539">Nucleus</keyword>
<dbReference type="Proteomes" id="UP000233524">
    <property type="component" value="Unassembled WGS sequence"/>
</dbReference>
<organism evidence="5 6">
    <name type="scientific">Lomentospora prolificans</name>
    <dbReference type="NCBI Taxonomy" id="41688"/>
    <lineage>
        <taxon>Eukaryota</taxon>
        <taxon>Fungi</taxon>
        <taxon>Dikarya</taxon>
        <taxon>Ascomycota</taxon>
        <taxon>Pezizomycotina</taxon>
        <taxon>Sordariomycetes</taxon>
        <taxon>Hypocreomycetidae</taxon>
        <taxon>Microascales</taxon>
        <taxon>Microascaceae</taxon>
        <taxon>Lomentospora</taxon>
    </lineage>
</organism>
<evidence type="ECO:0000259" key="4">
    <source>
        <dbReference type="PROSITE" id="PS50048"/>
    </source>
</evidence>
<keyword evidence="6" id="KW-1185">Reference proteome</keyword>
<dbReference type="Pfam" id="PF00172">
    <property type="entry name" value="Zn_clus"/>
    <property type="match status" value="1"/>
</dbReference>
<dbReference type="SUPFAM" id="SSF57701">
    <property type="entry name" value="Zn2/Cys6 DNA-binding domain"/>
    <property type="match status" value="1"/>
</dbReference>
<dbReference type="InterPro" id="IPR036864">
    <property type="entry name" value="Zn2-C6_fun-type_DNA-bd_sf"/>
</dbReference>
<dbReference type="GO" id="GO:0008270">
    <property type="term" value="F:zinc ion binding"/>
    <property type="evidence" value="ECO:0007669"/>
    <property type="project" value="InterPro"/>
</dbReference>
<gene>
    <name evidence="5" type="ORF">jhhlp_007500</name>
</gene>
<feature type="region of interest" description="Disordered" evidence="3">
    <location>
        <begin position="61"/>
        <end position="87"/>
    </location>
</feature>
<dbReference type="Pfam" id="PF04082">
    <property type="entry name" value="Fungal_trans"/>
    <property type="match status" value="1"/>
</dbReference>
<dbReference type="AlphaFoldDB" id="A0A2N3N179"/>
<accession>A0A2N3N179</accession>
<dbReference type="PROSITE" id="PS00463">
    <property type="entry name" value="ZN2_CY6_FUNGAL_1"/>
    <property type="match status" value="1"/>
</dbReference>
<evidence type="ECO:0000256" key="2">
    <source>
        <dbReference type="ARBA" id="ARBA00023242"/>
    </source>
</evidence>
<evidence type="ECO:0000256" key="3">
    <source>
        <dbReference type="SAM" id="MobiDB-lite"/>
    </source>
</evidence>
<dbReference type="SMART" id="SM00066">
    <property type="entry name" value="GAL4"/>
    <property type="match status" value="1"/>
</dbReference>
<dbReference type="PANTHER" id="PTHR43374">
    <property type="entry name" value="FLAVIN PRENYLTRANSFERASE"/>
    <property type="match status" value="1"/>
</dbReference>
<dbReference type="PROSITE" id="PS50048">
    <property type="entry name" value="ZN2_CY6_FUNGAL_2"/>
    <property type="match status" value="1"/>
</dbReference>
<dbReference type="GO" id="GO:0016831">
    <property type="term" value="F:carboxy-lyase activity"/>
    <property type="evidence" value="ECO:0007669"/>
    <property type="project" value="TreeGrafter"/>
</dbReference>
<evidence type="ECO:0000313" key="6">
    <source>
        <dbReference type="Proteomes" id="UP000233524"/>
    </source>
</evidence>
<protein>
    <recommendedName>
        <fullName evidence="4">Zn(2)-C6 fungal-type domain-containing protein</fullName>
    </recommendedName>
</protein>
<dbReference type="Gene3D" id="4.10.240.10">
    <property type="entry name" value="Zn(2)-C6 fungal-type DNA-binding domain"/>
    <property type="match status" value="1"/>
</dbReference>